<accession>A0A2S8B1L4</accession>
<evidence type="ECO:0000259" key="1">
    <source>
        <dbReference type="Pfam" id="PF00144"/>
    </source>
</evidence>
<dbReference type="AlphaFoldDB" id="A0A2S8B1L4"/>
<evidence type="ECO:0000313" key="2">
    <source>
        <dbReference type="EMBL" id="PQM26302.1"/>
    </source>
</evidence>
<organism evidence="2 3">
    <name type="scientific">Sphingopyxis lindanitolerans</name>
    <dbReference type="NCBI Taxonomy" id="2054227"/>
    <lineage>
        <taxon>Bacteria</taxon>
        <taxon>Pseudomonadati</taxon>
        <taxon>Pseudomonadota</taxon>
        <taxon>Alphaproteobacteria</taxon>
        <taxon>Sphingomonadales</taxon>
        <taxon>Sphingomonadaceae</taxon>
        <taxon>Sphingopyxis</taxon>
    </lineage>
</organism>
<dbReference type="Pfam" id="PF00144">
    <property type="entry name" value="Beta-lactamase"/>
    <property type="match status" value="1"/>
</dbReference>
<dbReference type="InterPro" id="IPR001466">
    <property type="entry name" value="Beta-lactam-related"/>
</dbReference>
<sequence length="379" mass="40802">MSDIRIEGHSDKAFAAVARAFEQNFIDEGEIGASFCLFRDGQKIVDLWGGHADGARVRPWESDTLVNVWSTTKGVMALCVARLAGQGKLDLARPVADYWPEFAAGGKEGVTVAQLFSHQAGLCGPDNPLSEAEFLDTDHVADLLARQTPHWPVGTRSGYHALSIGPLGDGLFKRIVGKSVGDYFRDEIGTPLNVDFHMGLPASEEHRVAELVHDGQPVSGGVEHYNRYQRLAQVHTPQSHILANTRAWRAQGTPSAAGQGNARSIATLYSALATDRRIAGTEIVSEAALADATRVQIENEDLVLRFPMSWGVGFGLNSGLKVYGPHDESFGHHGWGGSFGFADPVARIGVGYAMNYMREATEGPDPRLAGLIGAIYASL</sequence>
<feature type="domain" description="Beta-lactamase-related" evidence="1">
    <location>
        <begin position="21"/>
        <end position="366"/>
    </location>
</feature>
<proteinExistence type="predicted"/>
<dbReference type="SUPFAM" id="SSF56601">
    <property type="entry name" value="beta-lactamase/transpeptidase-like"/>
    <property type="match status" value="1"/>
</dbReference>
<dbReference type="RefSeq" id="WP_105999679.1">
    <property type="nucleotide sequence ID" value="NZ_CM009578.1"/>
</dbReference>
<protein>
    <recommendedName>
        <fullName evidence="1">Beta-lactamase-related domain-containing protein</fullName>
    </recommendedName>
</protein>
<dbReference type="EMBL" id="PHFW01000003">
    <property type="protein sequence ID" value="PQM26302.1"/>
    <property type="molecule type" value="Genomic_DNA"/>
</dbReference>
<dbReference type="InterPro" id="IPR052907">
    <property type="entry name" value="Beta-lactamase/esterase"/>
</dbReference>
<keyword evidence="3" id="KW-1185">Reference proteome</keyword>
<evidence type="ECO:0000313" key="3">
    <source>
        <dbReference type="Proteomes" id="UP000238954"/>
    </source>
</evidence>
<gene>
    <name evidence="2" type="ORF">CVO77_14680</name>
</gene>
<dbReference type="Proteomes" id="UP000238954">
    <property type="component" value="Chromosome"/>
</dbReference>
<dbReference type="PANTHER" id="PTHR43319">
    <property type="entry name" value="BETA-LACTAMASE-RELATED"/>
    <property type="match status" value="1"/>
</dbReference>
<comment type="caution">
    <text evidence="2">The sequence shown here is derived from an EMBL/GenBank/DDBJ whole genome shotgun (WGS) entry which is preliminary data.</text>
</comment>
<dbReference type="InterPro" id="IPR012338">
    <property type="entry name" value="Beta-lactam/transpept-like"/>
</dbReference>
<dbReference type="OrthoDB" id="5705574at2"/>
<name>A0A2S8B1L4_9SPHN</name>
<dbReference type="PANTHER" id="PTHR43319:SF3">
    <property type="entry name" value="BETA-LACTAMASE-RELATED DOMAIN-CONTAINING PROTEIN"/>
    <property type="match status" value="1"/>
</dbReference>
<reference evidence="3" key="1">
    <citation type="submission" date="2017-11" db="EMBL/GenBank/DDBJ databases">
        <title>The complete genome sequence of Sphingopyxis pomeranensis sp. nov. strain WS5A3p.</title>
        <authorList>
            <person name="Kaminski M.A."/>
        </authorList>
    </citation>
    <scope>NUCLEOTIDE SEQUENCE [LARGE SCALE GENOMIC DNA]</scope>
    <source>
        <strain evidence="3">WS5A3p</strain>
    </source>
</reference>
<dbReference type="Gene3D" id="3.40.710.10">
    <property type="entry name" value="DD-peptidase/beta-lactamase superfamily"/>
    <property type="match status" value="1"/>
</dbReference>